<sequence>MFRERETKEDWREDFEREVIRRSAVSDEELVRKRAAPYEPPAFEIREARERDEYMVTSREILDLYRLHSQMTGDLWPKAAPSLRPYYEKQLERVWNKLRWTIRQETQEAEQSEPFFDQGQQDFARKLEALWNSMEELGDNEDDQEHRFHQIEIIGRIIHSLHINGPLARYLVRDMRNLSDEQIKDFFDKLGNYYYAVA</sequence>
<gene>
    <name evidence="1" type="ORF">A2806_04260</name>
</gene>
<organism evidence="1 2">
    <name type="scientific">Candidatus Terrybacteria bacterium RIFCSPHIGHO2_01_FULL_48_17</name>
    <dbReference type="NCBI Taxonomy" id="1802362"/>
    <lineage>
        <taxon>Bacteria</taxon>
        <taxon>Candidatus Terryibacteriota</taxon>
    </lineage>
</organism>
<dbReference type="Proteomes" id="UP000177629">
    <property type="component" value="Unassembled WGS sequence"/>
</dbReference>
<comment type="caution">
    <text evidence="1">The sequence shown here is derived from an EMBL/GenBank/DDBJ whole genome shotgun (WGS) entry which is preliminary data.</text>
</comment>
<name>A0A1G2PMA8_9BACT</name>
<evidence type="ECO:0000313" key="1">
    <source>
        <dbReference type="EMBL" id="OHA48879.1"/>
    </source>
</evidence>
<accession>A0A1G2PMA8</accession>
<evidence type="ECO:0000313" key="2">
    <source>
        <dbReference type="Proteomes" id="UP000177629"/>
    </source>
</evidence>
<dbReference type="EMBL" id="MHSS01000002">
    <property type="protein sequence ID" value="OHA48879.1"/>
    <property type="molecule type" value="Genomic_DNA"/>
</dbReference>
<dbReference type="AlphaFoldDB" id="A0A1G2PMA8"/>
<proteinExistence type="predicted"/>
<dbReference type="STRING" id="1802362.A2806_04260"/>
<reference evidence="1 2" key="1">
    <citation type="journal article" date="2016" name="Nat. Commun.">
        <title>Thousands of microbial genomes shed light on interconnected biogeochemical processes in an aquifer system.</title>
        <authorList>
            <person name="Anantharaman K."/>
            <person name="Brown C.T."/>
            <person name="Hug L.A."/>
            <person name="Sharon I."/>
            <person name="Castelle C.J."/>
            <person name="Probst A.J."/>
            <person name="Thomas B.C."/>
            <person name="Singh A."/>
            <person name="Wilkins M.J."/>
            <person name="Karaoz U."/>
            <person name="Brodie E.L."/>
            <person name="Williams K.H."/>
            <person name="Hubbard S.S."/>
            <person name="Banfield J.F."/>
        </authorList>
    </citation>
    <scope>NUCLEOTIDE SEQUENCE [LARGE SCALE GENOMIC DNA]</scope>
</reference>
<protein>
    <submittedName>
        <fullName evidence="1">Uncharacterized protein</fullName>
    </submittedName>
</protein>